<dbReference type="GO" id="GO:0016787">
    <property type="term" value="F:hydrolase activity"/>
    <property type="evidence" value="ECO:0007669"/>
    <property type="project" value="UniProtKB-KW"/>
</dbReference>
<feature type="domain" description="Helicase ATP-binding" evidence="6">
    <location>
        <begin position="286"/>
        <end position="451"/>
    </location>
</feature>
<dbReference type="PROSITE" id="PS51192">
    <property type="entry name" value="HELICASE_ATP_BIND_1"/>
    <property type="match status" value="1"/>
</dbReference>
<dbReference type="GO" id="GO:0006281">
    <property type="term" value="P:DNA repair"/>
    <property type="evidence" value="ECO:0007669"/>
    <property type="project" value="TreeGrafter"/>
</dbReference>
<gene>
    <name evidence="8" type="ORF">G210_3942</name>
</gene>
<dbReference type="PROSITE" id="PS00690">
    <property type="entry name" value="DEAH_ATP_HELICASE"/>
    <property type="match status" value="1"/>
</dbReference>
<dbReference type="GO" id="GO:0005634">
    <property type="term" value="C:nucleus"/>
    <property type="evidence" value="ECO:0007669"/>
    <property type="project" value="UniProtKB-SubCell"/>
</dbReference>
<evidence type="ECO:0000259" key="7">
    <source>
        <dbReference type="PROSITE" id="PS51194"/>
    </source>
</evidence>
<dbReference type="SUPFAM" id="SSF52540">
    <property type="entry name" value="P-loop containing nucleoside triphosphate hydrolases"/>
    <property type="match status" value="2"/>
</dbReference>
<dbReference type="STRING" id="1245528.M3HF38"/>
<keyword evidence="2" id="KW-0547">Nucleotide-binding</keyword>
<dbReference type="Pfam" id="PF00271">
    <property type="entry name" value="Helicase_C"/>
    <property type="match status" value="1"/>
</dbReference>
<evidence type="ECO:0000313" key="9">
    <source>
        <dbReference type="Proteomes" id="UP000011777"/>
    </source>
</evidence>
<feature type="compositionally biased region" description="Pro residues" evidence="5">
    <location>
        <begin position="133"/>
        <end position="178"/>
    </location>
</feature>
<keyword evidence="4" id="KW-0067">ATP-binding</keyword>
<evidence type="ECO:0000256" key="4">
    <source>
        <dbReference type="ARBA" id="ARBA00022840"/>
    </source>
</evidence>
<dbReference type="CDD" id="cd18008">
    <property type="entry name" value="DEXDc_SHPRH-like"/>
    <property type="match status" value="1"/>
</dbReference>
<dbReference type="SMART" id="SM00487">
    <property type="entry name" value="DEXDc"/>
    <property type="match status" value="1"/>
</dbReference>
<evidence type="ECO:0000256" key="1">
    <source>
        <dbReference type="ARBA" id="ARBA00004123"/>
    </source>
</evidence>
<proteinExistence type="predicted"/>
<dbReference type="PROSITE" id="PS51194">
    <property type="entry name" value="HELICASE_CTER"/>
    <property type="match status" value="1"/>
</dbReference>
<keyword evidence="9" id="KW-1185">Reference proteome</keyword>
<sequence>MTRSYSNDDLEEGTSNSKLSVSKNKSKNDDVEQDVTEDQLSSMKFVKVYPPPAKSTSNESENFEPRPFKSSVWRRNRDPQRQASSSQPSQAPSPQNGAPKPFKSSVWRRNRPPPRPQVIQPEATLSGPQEAWPQPPWSKPLSEPPPPRQASPPSQPSPPPSSPSPPPRQASPSPPPPSQEVNSSSTENQNQDNDNDVDVDDLGFLMTDLDITDDVDGLDTTENGVLDSAASKRKKKVEELSKKVLDGLDKDKESIESNIHGDATHVTNLKVDLYPHQVLALEFLKRREESKVKSGLVCDDMGLGKTIQMLALMVRNKGGSSSGYIKTNLIVCPVALIGQWEQEIRSKTEGLTSIVYHGPQRKELLDKLNDYDVVITTYTTICYDKKQGSKLLDYSWHRIILDEAHEMRNNQTEKYRVIDSLISERIWCLTGTPIQNDVLDIQSLLDLLRIETYNIGWELLSIKKDLHPDGPTFLKNLQALRKLLGEVMLRRTKAILPSILKEKRIHRTMVSFTPQEAKVFNSMRAIIDHGFRSRDYRLINSLFGLSISSDAVGRSKNTLLLRLRQFCSNWKVFNDSFPQNNKMSKSSSHPSLVKVYDEYNMLVKANTCAKLDKVCEIINTDKSRKTIAFTCFTSGFEDWQKGFKSKGLKTILYHGAMSIKERQEAIKRFGEQEDADILLASYGSASVGLNLIMASRVIFIDPWWNPAVHEQASDRVYRIGQTEVVDVYELFCEGTIEDTIYSIQKRKKDMSNRIVNHKKESSCE</sequence>
<dbReference type="InterPro" id="IPR002464">
    <property type="entry name" value="DNA/RNA_helicase_DEAH_CS"/>
</dbReference>
<dbReference type="eggNOG" id="KOG1001">
    <property type="taxonomic scope" value="Eukaryota"/>
</dbReference>
<evidence type="ECO:0000313" key="8">
    <source>
        <dbReference type="EMBL" id="EMG45862.1"/>
    </source>
</evidence>
<organism evidence="8 9">
    <name type="scientific">Candida maltosa (strain Xu316)</name>
    <name type="common">Yeast</name>
    <dbReference type="NCBI Taxonomy" id="1245528"/>
    <lineage>
        <taxon>Eukaryota</taxon>
        <taxon>Fungi</taxon>
        <taxon>Dikarya</taxon>
        <taxon>Ascomycota</taxon>
        <taxon>Saccharomycotina</taxon>
        <taxon>Pichiomycetes</taxon>
        <taxon>Debaryomycetaceae</taxon>
        <taxon>Candida/Lodderomyces clade</taxon>
        <taxon>Candida</taxon>
    </lineage>
</organism>
<accession>M3HF38</accession>
<dbReference type="HOGENOM" id="CLU_365224_0_0_1"/>
<dbReference type="PANTHER" id="PTHR45626">
    <property type="entry name" value="TRANSCRIPTION TERMINATION FACTOR 2-RELATED"/>
    <property type="match status" value="1"/>
</dbReference>
<dbReference type="CDD" id="cd18793">
    <property type="entry name" value="SF2_C_SNF"/>
    <property type="match status" value="1"/>
</dbReference>
<evidence type="ECO:0000256" key="2">
    <source>
        <dbReference type="ARBA" id="ARBA00022741"/>
    </source>
</evidence>
<comment type="caution">
    <text evidence="8">The sequence shown here is derived from an EMBL/GenBank/DDBJ whole genome shotgun (WGS) entry which is preliminary data.</text>
</comment>
<dbReference type="InterPro" id="IPR001650">
    <property type="entry name" value="Helicase_C-like"/>
</dbReference>
<dbReference type="OMA" id="ANTCAKL"/>
<dbReference type="OrthoDB" id="423559at2759"/>
<dbReference type="InterPro" id="IPR000330">
    <property type="entry name" value="SNF2_N"/>
</dbReference>
<evidence type="ECO:0000259" key="6">
    <source>
        <dbReference type="PROSITE" id="PS51192"/>
    </source>
</evidence>
<dbReference type="InterPro" id="IPR027417">
    <property type="entry name" value="P-loop_NTPase"/>
</dbReference>
<dbReference type="PANTHER" id="PTHR45626:SF14">
    <property type="entry name" value="ATP-DEPENDENT DNA HELICASE (EUROFUNG)"/>
    <property type="match status" value="1"/>
</dbReference>
<dbReference type="InterPro" id="IPR038718">
    <property type="entry name" value="SNF2-like_sf"/>
</dbReference>
<dbReference type="EMBL" id="AOGT01002303">
    <property type="protein sequence ID" value="EMG45862.1"/>
    <property type="molecule type" value="Genomic_DNA"/>
</dbReference>
<name>M3HF38_CANMX</name>
<dbReference type="GO" id="GO:0008094">
    <property type="term" value="F:ATP-dependent activity, acting on DNA"/>
    <property type="evidence" value="ECO:0007669"/>
    <property type="project" value="TreeGrafter"/>
</dbReference>
<feature type="compositionally biased region" description="Low complexity" evidence="5">
    <location>
        <begin position="81"/>
        <end position="99"/>
    </location>
</feature>
<dbReference type="GO" id="GO:0005524">
    <property type="term" value="F:ATP binding"/>
    <property type="evidence" value="ECO:0007669"/>
    <property type="project" value="UniProtKB-KW"/>
</dbReference>
<reference evidence="8 9" key="1">
    <citation type="submission" date="2013-02" db="EMBL/GenBank/DDBJ databases">
        <title>Genome sequence of Candida maltosa Xu316, a potential industrial strain for xylitol and ethanol production.</title>
        <authorList>
            <person name="Yu J."/>
            <person name="Wang Q."/>
            <person name="Geng X."/>
            <person name="Bao W."/>
            <person name="He P."/>
            <person name="Cai J."/>
        </authorList>
    </citation>
    <scope>NUCLEOTIDE SEQUENCE [LARGE SCALE GENOMIC DNA]</scope>
    <source>
        <strain evidence="9">Xu316</strain>
    </source>
</reference>
<dbReference type="Gene3D" id="3.40.50.10810">
    <property type="entry name" value="Tandem AAA-ATPase domain"/>
    <property type="match status" value="1"/>
</dbReference>
<evidence type="ECO:0000256" key="3">
    <source>
        <dbReference type="ARBA" id="ARBA00022801"/>
    </source>
</evidence>
<keyword evidence="3" id="KW-0378">Hydrolase</keyword>
<dbReference type="SMART" id="SM00490">
    <property type="entry name" value="HELICc"/>
    <property type="match status" value="1"/>
</dbReference>
<dbReference type="AlphaFoldDB" id="M3HF38"/>
<evidence type="ECO:0000256" key="5">
    <source>
        <dbReference type="SAM" id="MobiDB-lite"/>
    </source>
</evidence>
<feature type="domain" description="Helicase C-terminal" evidence="7">
    <location>
        <begin position="610"/>
        <end position="764"/>
    </location>
</feature>
<dbReference type="InterPro" id="IPR050628">
    <property type="entry name" value="SNF2_RAD54_helicase_TF"/>
</dbReference>
<dbReference type="Pfam" id="PF00176">
    <property type="entry name" value="SNF2-rel_dom"/>
    <property type="match status" value="1"/>
</dbReference>
<dbReference type="InterPro" id="IPR049730">
    <property type="entry name" value="SNF2/RAD54-like_C"/>
</dbReference>
<feature type="region of interest" description="Disordered" evidence="5">
    <location>
        <begin position="1"/>
        <end position="200"/>
    </location>
</feature>
<dbReference type="InterPro" id="IPR014001">
    <property type="entry name" value="Helicase_ATP-bd"/>
</dbReference>
<comment type="subcellular location">
    <subcellularLocation>
        <location evidence="1">Nucleus</location>
    </subcellularLocation>
</comment>
<protein>
    <submittedName>
        <fullName evidence="8">Uncharacterized protein</fullName>
    </submittedName>
</protein>
<dbReference type="Proteomes" id="UP000011777">
    <property type="component" value="Unassembled WGS sequence"/>
</dbReference>
<dbReference type="Gene3D" id="3.40.50.300">
    <property type="entry name" value="P-loop containing nucleotide triphosphate hydrolases"/>
    <property type="match status" value="1"/>
</dbReference>